<evidence type="ECO:0000256" key="1">
    <source>
        <dbReference type="SAM" id="SignalP"/>
    </source>
</evidence>
<dbReference type="KEGG" id="aly:9326671"/>
<protein>
    <submittedName>
        <fullName evidence="2">Uncharacterized protein</fullName>
    </submittedName>
</protein>
<keyword evidence="1" id="KW-0732">Signal</keyword>
<reference evidence="3" key="1">
    <citation type="journal article" date="2011" name="Nat. Genet.">
        <title>The Arabidopsis lyrata genome sequence and the basis of rapid genome size change.</title>
        <authorList>
            <person name="Hu T.T."/>
            <person name="Pattyn P."/>
            <person name="Bakker E.G."/>
            <person name="Cao J."/>
            <person name="Cheng J.-F."/>
            <person name="Clark R.M."/>
            <person name="Fahlgren N."/>
            <person name="Fawcett J.A."/>
            <person name="Grimwood J."/>
            <person name="Gundlach H."/>
            <person name="Haberer G."/>
            <person name="Hollister J.D."/>
            <person name="Ossowski S."/>
            <person name="Ottilar R.P."/>
            <person name="Salamov A.A."/>
            <person name="Schneeberger K."/>
            <person name="Spannagl M."/>
            <person name="Wang X."/>
            <person name="Yang L."/>
            <person name="Nasrallah M.E."/>
            <person name="Bergelson J."/>
            <person name="Carrington J.C."/>
            <person name="Gaut B.S."/>
            <person name="Schmutz J."/>
            <person name="Mayer K.F.X."/>
            <person name="Van de Peer Y."/>
            <person name="Grigoriev I.V."/>
            <person name="Nordborg M."/>
            <person name="Weigel D."/>
            <person name="Guo Y.-L."/>
        </authorList>
    </citation>
    <scope>NUCLEOTIDE SEQUENCE [LARGE SCALE GENOMIC DNA]</scope>
    <source>
        <strain evidence="3">cv. MN47</strain>
    </source>
</reference>
<feature type="signal peptide" evidence="1">
    <location>
        <begin position="1"/>
        <end position="28"/>
    </location>
</feature>
<dbReference type="Gramene" id="scaffold_102757.1">
    <property type="protein sequence ID" value="scaffold_102757.1"/>
    <property type="gene ID" value="scaffold_102757.1"/>
</dbReference>
<organism evidence="3">
    <name type="scientific">Arabidopsis lyrata subsp. lyrata</name>
    <name type="common">Lyre-leaved rock-cress</name>
    <dbReference type="NCBI Taxonomy" id="81972"/>
    <lineage>
        <taxon>Eukaryota</taxon>
        <taxon>Viridiplantae</taxon>
        <taxon>Streptophyta</taxon>
        <taxon>Embryophyta</taxon>
        <taxon>Tracheophyta</taxon>
        <taxon>Spermatophyta</taxon>
        <taxon>Magnoliopsida</taxon>
        <taxon>eudicotyledons</taxon>
        <taxon>Gunneridae</taxon>
        <taxon>Pentapetalae</taxon>
        <taxon>rosids</taxon>
        <taxon>malvids</taxon>
        <taxon>Brassicales</taxon>
        <taxon>Brassicaceae</taxon>
        <taxon>Camelineae</taxon>
        <taxon>Arabidopsis</taxon>
    </lineage>
</organism>
<dbReference type="Proteomes" id="UP000008694">
    <property type="component" value="Unassembled WGS sequence"/>
</dbReference>
<evidence type="ECO:0000313" key="3">
    <source>
        <dbReference type="Proteomes" id="UP000008694"/>
    </source>
</evidence>
<proteinExistence type="predicted"/>
<feature type="chain" id="PRO_5003101718" evidence="1">
    <location>
        <begin position="29"/>
        <end position="142"/>
    </location>
</feature>
<dbReference type="HOGENOM" id="CLU_2112237_0_0_1"/>
<accession>D7KPG9</accession>
<dbReference type="EMBL" id="GL348713">
    <property type="protein sequence ID" value="EFH66868.1"/>
    <property type="molecule type" value="Genomic_DNA"/>
</dbReference>
<name>D7KPG9_ARALL</name>
<dbReference type="OrthoDB" id="1096378at2759"/>
<keyword evidence="3" id="KW-1185">Reference proteome</keyword>
<gene>
    <name evidence="2" type="ORF">ARALYDRAFT_889963</name>
</gene>
<evidence type="ECO:0000313" key="2">
    <source>
        <dbReference type="EMBL" id="EFH66868.1"/>
    </source>
</evidence>
<dbReference type="AlphaFoldDB" id="D7KPG9"/>
<sequence>MLLLSSTVSFMLFFLLLVLSIHMNEALGAQIEIRKLGYKLQRSSNAEETMVMRWNLEGNGFVTSKIDAPPSASRHCGGGKRFENMATIDRHDDQFSPLPGGDSSSLCIRCVTTQRCVGAVGAPPSTYTCTIISKQCENIPGH</sequence>